<evidence type="ECO:0000313" key="3">
    <source>
        <dbReference type="EMBL" id="KAK1610896.1"/>
    </source>
</evidence>
<sequence length="226" mass="26060">MGVSPSGLMRLANNDTIDDGDQMMEVHKFNPHGDTWIQAVYTNEGNTMESVLDMYDEMLKDEVDKFFGLDLEYNWNKDKIAVIQLAIKQHVLVFHLIRCKDNINRLKKFLWDSGYTFDMFMLPGRPRTGMAAMAEHLIHPKYADMKANFVTDYEKRVGHSFWEYKPLADMNLEYAATDAYVCYELYRIITLVNQGRQHLTPFCASVTNDGAGSSVQGGKRHRGYYS</sequence>
<dbReference type="Proteomes" id="UP001231189">
    <property type="component" value="Unassembled WGS sequence"/>
</dbReference>
<dbReference type="GO" id="GO:0008408">
    <property type="term" value="F:3'-5' exonuclease activity"/>
    <property type="evidence" value="ECO:0007669"/>
    <property type="project" value="TreeGrafter"/>
</dbReference>
<dbReference type="InterPro" id="IPR051132">
    <property type="entry name" value="3-5_Exonuclease_domain"/>
</dbReference>
<dbReference type="PANTHER" id="PTHR13620:SF75">
    <property type="entry name" value="UBIQUITIN-LIKE DOMAIN-CONTAINING PROTEIN"/>
    <property type="match status" value="1"/>
</dbReference>
<accession>A0AAD8VMN3</accession>
<protein>
    <recommendedName>
        <fullName evidence="5">3'-5' exonuclease domain-containing protein</fullName>
    </recommendedName>
</protein>
<keyword evidence="2" id="KW-0378">Hydrolase</keyword>
<dbReference type="Gene3D" id="3.30.420.10">
    <property type="entry name" value="Ribonuclease H-like superfamily/Ribonuclease H"/>
    <property type="match status" value="2"/>
</dbReference>
<dbReference type="AlphaFoldDB" id="A0AAD8VMN3"/>
<dbReference type="InterPro" id="IPR012337">
    <property type="entry name" value="RNaseH-like_sf"/>
</dbReference>
<dbReference type="EMBL" id="JAUUTY010000007">
    <property type="protein sequence ID" value="KAK1610896.1"/>
    <property type="molecule type" value="Genomic_DNA"/>
</dbReference>
<keyword evidence="4" id="KW-1185">Reference proteome</keyword>
<comment type="caution">
    <text evidence="3">The sequence shown here is derived from an EMBL/GenBank/DDBJ whole genome shotgun (WGS) entry which is preliminary data.</text>
</comment>
<dbReference type="GO" id="GO:0005634">
    <property type="term" value="C:nucleus"/>
    <property type="evidence" value="ECO:0007669"/>
    <property type="project" value="TreeGrafter"/>
</dbReference>
<reference evidence="3" key="1">
    <citation type="submission" date="2023-07" db="EMBL/GenBank/DDBJ databases">
        <title>A chromosome-level genome assembly of Lolium multiflorum.</title>
        <authorList>
            <person name="Chen Y."/>
            <person name="Copetti D."/>
            <person name="Kolliker R."/>
            <person name="Studer B."/>
        </authorList>
    </citation>
    <scope>NUCLEOTIDE SEQUENCE</scope>
    <source>
        <strain evidence="3">02402/16</strain>
        <tissue evidence="3">Leaf</tissue>
    </source>
</reference>
<evidence type="ECO:0000313" key="4">
    <source>
        <dbReference type="Proteomes" id="UP001231189"/>
    </source>
</evidence>
<dbReference type="InterPro" id="IPR036397">
    <property type="entry name" value="RNaseH_sf"/>
</dbReference>
<dbReference type="SUPFAM" id="SSF53098">
    <property type="entry name" value="Ribonuclease H-like"/>
    <property type="match status" value="1"/>
</dbReference>
<keyword evidence="1" id="KW-0540">Nuclease</keyword>
<evidence type="ECO:0008006" key="5">
    <source>
        <dbReference type="Google" id="ProtNLM"/>
    </source>
</evidence>
<evidence type="ECO:0000256" key="1">
    <source>
        <dbReference type="ARBA" id="ARBA00022722"/>
    </source>
</evidence>
<dbReference type="PANTHER" id="PTHR13620">
    <property type="entry name" value="3-5 EXONUCLEASE"/>
    <property type="match status" value="1"/>
</dbReference>
<evidence type="ECO:0000256" key="2">
    <source>
        <dbReference type="ARBA" id="ARBA00022801"/>
    </source>
</evidence>
<name>A0AAD8VMN3_LOLMU</name>
<dbReference type="GO" id="GO:0005737">
    <property type="term" value="C:cytoplasm"/>
    <property type="evidence" value="ECO:0007669"/>
    <property type="project" value="TreeGrafter"/>
</dbReference>
<dbReference type="GO" id="GO:0003676">
    <property type="term" value="F:nucleic acid binding"/>
    <property type="evidence" value="ECO:0007669"/>
    <property type="project" value="InterPro"/>
</dbReference>
<organism evidence="3 4">
    <name type="scientific">Lolium multiflorum</name>
    <name type="common">Italian ryegrass</name>
    <name type="synonym">Lolium perenne subsp. multiflorum</name>
    <dbReference type="NCBI Taxonomy" id="4521"/>
    <lineage>
        <taxon>Eukaryota</taxon>
        <taxon>Viridiplantae</taxon>
        <taxon>Streptophyta</taxon>
        <taxon>Embryophyta</taxon>
        <taxon>Tracheophyta</taxon>
        <taxon>Spermatophyta</taxon>
        <taxon>Magnoliopsida</taxon>
        <taxon>Liliopsida</taxon>
        <taxon>Poales</taxon>
        <taxon>Poaceae</taxon>
        <taxon>BOP clade</taxon>
        <taxon>Pooideae</taxon>
        <taxon>Poodae</taxon>
        <taxon>Poeae</taxon>
        <taxon>Poeae Chloroplast Group 2 (Poeae type)</taxon>
        <taxon>Loliodinae</taxon>
        <taxon>Loliinae</taxon>
        <taxon>Lolium</taxon>
    </lineage>
</organism>
<gene>
    <name evidence="3" type="ORF">QYE76_034569</name>
</gene>
<proteinExistence type="predicted"/>